<sequence length="187" mass="21553">MSENELTPELIAFIKEQKDRHDIWQALLRYTRGVDRFDKDLMASAYHPDAIDEHGVAEGNADEFTDWAIGWHGENQYQHQHIITNHTVEIDGDTAHGETYYLFWGENREGPPTLAFGRYVDRFEKRDGKWAIAHRVCVNQYAGAFNPVDIPQEYLAMQRSTGPNTRDRNDISWDRPLKGSRGYAGQG</sequence>
<evidence type="ECO:0000259" key="2">
    <source>
        <dbReference type="Pfam" id="PF13577"/>
    </source>
</evidence>
<feature type="compositionally biased region" description="Basic and acidic residues" evidence="1">
    <location>
        <begin position="165"/>
        <end position="177"/>
    </location>
</feature>
<dbReference type="InterPro" id="IPR037401">
    <property type="entry name" value="SnoaL-like"/>
</dbReference>
<dbReference type="OrthoDB" id="7585039at2"/>
<dbReference type="Gene3D" id="3.10.450.50">
    <property type="match status" value="1"/>
</dbReference>
<feature type="region of interest" description="Disordered" evidence="1">
    <location>
        <begin position="159"/>
        <end position="187"/>
    </location>
</feature>
<keyword evidence="4" id="KW-1185">Reference proteome</keyword>
<protein>
    <recommendedName>
        <fullName evidence="2">SnoaL-like domain-containing protein</fullName>
    </recommendedName>
</protein>
<evidence type="ECO:0000256" key="1">
    <source>
        <dbReference type="SAM" id="MobiDB-lite"/>
    </source>
</evidence>
<dbReference type="EMBL" id="JTDI01000009">
    <property type="protein sequence ID" value="KHK89090.1"/>
    <property type="molecule type" value="Genomic_DNA"/>
</dbReference>
<gene>
    <name evidence="3" type="ORF">LK12_22420</name>
</gene>
<accession>A0A0B1ZF46</accession>
<name>A0A0B1ZF46_9SPHN</name>
<dbReference type="AlphaFoldDB" id="A0A0B1ZF46"/>
<dbReference type="InterPro" id="IPR032710">
    <property type="entry name" value="NTF2-like_dom_sf"/>
</dbReference>
<dbReference type="RefSeq" id="WP_039290085.1">
    <property type="nucleotide sequence ID" value="NZ_JTDI01000009.1"/>
</dbReference>
<comment type="caution">
    <text evidence="3">The sequence shown here is derived from an EMBL/GenBank/DDBJ whole genome shotgun (WGS) entry which is preliminary data.</text>
</comment>
<evidence type="ECO:0000313" key="4">
    <source>
        <dbReference type="Proteomes" id="UP000031057"/>
    </source>
</evidence>
<dbReference type="Pfam" id="PF13577">
    <property type="entry name" value="SnoaL_4"/>
    <property type="match status" value="1"/>
</dbReference>
<dbReference type="CDD" id="cd00531">
    <property type="entry name" value="NTF2_like"/>
    <property type="match status" value="1"/>
</dbReference>
<evidence type="ECO:0000313" key="3">
    <source>
        <dbReference type="EMBL" id="KHK89090.1"/>
    </source>
</evidence>
<dbReference type="SUPFAM" id="SSF54427">
    <property type="entry name" value="NTF2-like"/>
    <property type="match status" value="1"/>
</dbReference>
<proteinExistence type="predicted"/>
<reference evidence="3 4" key="1">
    <citation type="submission" date="2014-10" db="EMBL/GenBank/DDBJ databases">
        <title>Genome sequence of Novosphingobium malaysiense MUSC 273(T).</title>
        <authorList>
            <person name="Lee L.-H."/>
        </authorList>
    </citation>
    <scope>NUCLEOTIDE SEQUENCE [LARGE SCALE GENOMIC DNA]</scope>
    <source>
        <strain evidence="3 4">MUSC 273</strain>
    </source>
</reference>
<dbReference type="Proteomes" id="UP000031057">
    <property type="component" value="Unassembled WGS sequence"/>
</dbReference>
<feature type="domain" description="SnoaL-like" evidence="2">
    <location>
        <begin position="18"/>
        <end position="135"/>
    </location>
</feature>
<organism evidence="3 4">
    <name type="scientific">Novosphingobium malaysiense</name>
    <dbReference type="NCBI Taxonomy" id="1348853"/>
    <lineage>
        <taxon>Bacteria</taxon>
        <taxon>Pseudomonadati</taxon>
        <taxon>Pseudomonadota</taxon>
        <taxon>Alphaproteobacteria</taxon>
        <taxon>Sphingomonadales</taxon>
        <taxon>Sphingomonadaceae</taxon>
        <taxon>Novosphingobium</taxon>
    </lineage>
</organism>
<dbReference type="STRING" id="1348853.LK12_22420"/>